<dbReference type="InterPro" id="IPR007213">
    <property type="entry name" value="Ppm1/Ppm2/Tcmp"/>
</dbReference>
<reference evidence="7 8" key="1">
    <citation type="submission" date="2020-04" db="EMBL/GenBank/DDBJ databases">
        <title>MicrobeNet Type strains.</title>
        <authorList>
            <person name="Nicholson A.C."/>
        </authorList>
    </citation>
    <scope>NUCLEOTIDE SEQUENCE [LARGE SCALE GENOMIC DNA]</scope>
    <source>
        <strain evidence="7 8">DSM 44956</strain>
    </source>
</reference>
<name>A0A7X6L6H9_9NOCA</name>
<dbReference type="PANTHER" id="PTHR43619">
    <property type="entry name" value="S-ADENOSYL-L-METHIONINE-DEPENDENT METHYLTRANSFERASE YKTD-RELATED"/>
    <property type="match status" value="1"/>
</dbReference>
<dbReference type="AlphaFoldDB" id="A0A7X6L6H9"/>
<comment type="function">
    <text evidence="1 6">Exhibits S-adenosyl-L-methionine-dependent methyltransferase activity.</text>
</comment>
<keyword evidence="4 7" id="KW-0808">Transferase</keyword>
<dbReference type="InterPro" id="IPR029063">
    <property type="entry name" value="SAM-dependent_MTases_sf"/>
</dbReference>
<evidence type="ECO:0000256" key="3">
    <source>
        <dbReference type="ARBA" id="ARBA00022603"/>
    </source>
</evidence>
<dbReference type="GO" id="GO:0032259">
    <property type="term" value="P:methylation"/>
    <property type="evidence" value="ECO:0007669"/>
    <property type="project" value="UniProtKB-KW"/>
</dbReference>
<proteinExistence type="inferred from homology"/>
<keyword evidence="3 6" id="KW-0489">Methyltransferase</keyword>
<accession>A0A7X6L6H9</accession>
<dbReference type="Proteomes" id="UP000540698">
    <property type="component" value="Unassembled WGS sequence"/>
</dbReference>
<dbReference type="NCBIfam" id="TIGR00027">
    <property type="entry name" value="mthyl_TIGR00027"/>
    <property type="match status" value="1"/>
</dbReference>
<dbReference type="InterPro" id="IPR011610">
    <property type="entry name" value="SAM_mthyl_Trfase_ML2640-like"/>
</dbReference>
<dbReference type="GO" id="GO:0008168">
    <property type="term" value="F:methyltransferase activity"/>
    <property type="evidence" value="ECO:0007669"/>
    <property type="project" value="UniProtKB-UniRule"/>
</dbReference>
<protein>
    <recommendedName>
        <fullName evidence="6">S-adenosyl-L-methionine-dependent methyltransferase</fullName>
        <ecNumber evidence="6">2.1.1.-</ecNumber>
    </recommendedName>
</protein>
<evidence type="ECO:0000256" key="6">
    <source>
        <dbReference type="RuleBase" id="RU362030"/>
    </source>
</evidence>
<sequence length="280" mass="30860">MTEEAAKAPVVGAAMTAIGVAMIRARESERPDRLYDDPWAKQFVAAARSDFEPERWARLETLAEQFYAGRSLGVRVVDDRVREAIDAGCRQIVLLGAGLDTRAFRMGLPESVHVFEIDLPGLFAFKEPVLTRAGSTATCRRQVIAMDLAEDWATALRKNGFRPDIPTYWVDEGALAYLPPEQNRRVVLTLTELSCRGSRFGVSGFRVDATAGPYPELRRLVSGDAAPPRAAGGLGDDVEQWLDEIGWDTEFRSWSDMVAPLGRPVAELDPDVGNIAAIRR</sequence>
<comment type="caution">
    <text evidence="7">The sequence shown here is derived from an EMBL/GenBank/DDBJ whole genome shotgun (WGS) entry which is preliminary data.</text>
</comment>
<dbReference type="Pfam" id="PF04072">
    <property type="entry name" value="LCM"/>
    <property type="match status" value="1"/>
</dbReference>
<comment type="similarity">
    <text evidence="2 6">Belongs to the UPF0677 family.</text>
</comment>
<dbReference type="EMBL" id="JAAXOS010000009">
    <property type="protein sequence ID" value="NKY28607.1"/>
    <property type="molecule type" value="Genomic_DNA"/>
</dbReference>
<evidence type="ECO:0000256" key="4">
    <source>
        <dbReference type="ARBA" id="ARBA00022679"/>
    </source>
</evidence>
<gene>
    <name evidence="7" type="ORF">HGB38_20640</name>
</gene>
<evidence type="ECO:0000256" key="1">
    <source>
        <dbReference type="ARBA" id="ARBA00003907"/>
    </source>
</evidence>
<keyword evidence="5 6" id="KW-0949">S-adenosyl-L-methionine</keyword>
<organism evidence="7 8">
    <name type="scientific">Nocardia gamkensis</name>
    <dbReference type="NCBI Taxonomy" id="352869"/>
    <lineage>
        <taxon>Bacteria</taxon>
        <taxon>Bacillati</taxon>
        <taxon>Actinomycetota</taxon>
        <taxon>Actinomycetes</taxon>
        <taxon>Mycobacteriales</taxon>
        <taxon>Nocardiaceae</taxon>
        <taxon>Nocardia</taxon>
    </lineage>
</organism>
<keyword evidence="8" id="KW-1185">Reference proteome</keyword>
<evidence type="ECO:0000256" key="5">
    <source>
        <dbReference type="ARBA" id="ARBA00022691"/>
    </source>
</evidence>
<evidence type="ECO:0000256" key="2">
    <source>
        <dbReference type="ARBA" id="ARBA00008138"/>
    </source>
</evidence>
<dbReference type="SUPFAM" id="SSF53335">
    <property type="entry name" value="S-adenosyl-L-methionine-dependent methyltransferases"/>
    <property type="match status" value="1"/>
</dbReference>
<dbReference type="RefSeq" id="WP_062974172.1">
    <property type="nucleotide sequence ID" value="NZ_JAAXOS010000009.1"/>
</dbReference>
<dbReference type="Gene3D" id="3.40.50.150">
    <property type="entry name" value="Vaccinia Virus protein VP39"/>
    <property type="match status" value="1"/>
</dbReference>
<evidence type="ECO:0000313" key="7">
    <source>
        <dbReference type="EMBL" id="NKY28607.1"/>
    </source>
</evidence>
<dbReference type="EC" id="2.1.1.-" evidence="6"/>
<evidence type="ECO:0000313" key="8">
    <source>
        <dbReference type="Proteomes" id="UP000540698"/>
    </source>
</evidence>
<dbReference type="PANTHER" id="PTHR43619:SF2">
    <property type="entry name" value="S-ADENOSYL-L-METHIONINE-DEPENDENT METHYLTRANSFERASES SUPERFAMILY PROTEIN"/>
    <property type="match status" value="1"/>
</dbReference>